<dbReference type="PANTHER" id="PTHR46018">
    <property type="entry name" value="ZINC PHOSPHODIESTERASE ELAC PROTEIN 1"/>
    <property type="match status" value="1"/>
</dbReference>
<evidence type="ECO:0000259" key="1">
    <source>
        <dbReference type="SMART" id="SM00849"/>
    </source>
</evidence>
<dbReference type="EMBL" id="FNHZ01000005">
    <property type="protein sequence ID" value="SDN05242.1"/>
    <property type="molecule type" value="Genomic_DNA"/>
</dbReference>
<reference evidence="3" key="1">
    <citation type="submission" date="2016-10" db="EMBL/GenBank/DDBJ databases">
        <authorList>
            <person name="Varghese N."/>
            <person name="Submissions S."/>
        </authorList>
    </citation>
    <scope>NUCLEOTIDE SEQUENCE [LARGE SCALE GENOMIC DNA]</scope>
    <source>
        <strain evidence="3">M83</strain>
    </source>
</reference>
<dbReference type="PANTHER" id="PTHR46018:SF7">
    <property type="entry name" value="RIBONUCLEASE Z"/>
    <property type="match status" value="1"/>
</dbReference>
<evidence type="ECO:0000313" key="3">
    <source>
        <dbReference type="Proteomes" id="UP000187651"/>
    </source>
</evidence>
<dbReference type="Gene3D" id="3.60.15.10">
    <property type="entry name" value="Ribonuclease Z/Hydroxyacylglutathione hydrolase-like"/>
    <property type="match status" value="1"/>
</dbReference>
<dbReference type="OrthoDB" id="9794898at2"/>
<accession>A0A1G9Y7X2</accession>
<evidence type="ECO:0000313" key="2">
    <source>
        <dbReference type="EMBL" id="SDN05242.1"/>
    </source>
</evidence>
<dbReference type="RefSeq" id="WP_074521785.1">
    <property type="nucleotide sequence ID" value="NZ_FNHZ01000005.1"/>
</dbReference>
<dbReference type="SUPFAM" id="SSF56281">
    <property type="entry name" value="Metallo-hydrolase/oxidoreductase"/>
    <property type="match status" value="1"/>
</dbReference>
<dbReference type="AlphaFoldDB" id="A0A1G9Y7X2"/>
<name>A0A1G9Y7X2_9FIRM</name>
<organism evidence="2 3">
    <name type="scientific">Lachnospira pectinoschiza</name>
    <dbReference type="NCBI Taxonomy" id="28052"/>
    <lineage>
        <taxon>Bacteria</taxon>
        <taxon>Bacillati</taxon>
        <taxon>Bacillota</taxon>
        <taxon>Clostridia</taxon>
        <taxon>Lachnospirales</taxon>
        <taxon>Lachnospiraceae</taxon>
        <taxon>Lachnospira</taxon>
    </lineage>
</organism>
<dbReference type="InterPro" id="IPR036866">
    <property type="entry name" value="RibonucZ/Hydroxyglut_hydro"/>
</dbReference>
<protein>
    <submittedName>
        <fullName evidence="2">Ribonuclease Z</fullName>
    </submittedName>
</protein>
<dbReference type="Proteomes" id="UP000187651">
    <property type="component" value="Unassembled WGS sequence"/>
</dbReference>
<proteinExistence type="predicted"/>
<feature type="domain" description="Metallo-beta-lactamase" evidence="1">
    <location>
        <begin position="17"/>
        <end position="230"/>
    </location>
</feature>
<sequence length="266" mass="30705">MKLTMLGTGNALVSDCYNTCFILEDNNELFMVDAGGGNQVLSQIKKAGYDWKNIRHIFLTHKHIDHLLGAVWMTRMICQNIRQGQYEGDAYIYSHKEVLDLLRDMANKLIQKKDTAFIDKRLHFVEVKDGESLEIIGHKVEFFDILSTKAKQFGFCLEMADGKKFTCCGDEPLNEQLESYAKDAKWLLHEAFCLYSQADIFKPYEKHHSTVKDASELAAKLSVENVLLYHTEEKNLANRKELYTKEAREYYNGNIFVPDDLEVIEL</sequence>
<dbReference type="GO" id="GO:0042781">
    <property type="term" value="F:3'-tRNA processing endoribonuclease activity"/>
    <property type="evidence" value="ECO:0007669"/>
    <property type="project" value="TreeGrafter"/>
</dbReference>
<dbReference type="Pfam" id="PF23023">
    <property type="entry name" value="Anti-Pycsar_Apyc1"/>
    <property type="match status" value="1"/>
</dbReference>
<keyword evidence="3" id="KW-1185">Reference proteome</keyword>
<dbReference type="SMART" id="SM00849">
    <property type="entry name" value="Lactamase_B"/>
    <property type="match status" value="1"/>
</dbReference>
<dbReference type="InterPro" id="IPR001279">
    <property type="entry name" value="Metallo-B-lactamas"/>
</dbReference>
<gene>
    <name evidence="2" type="ORF">SAMN05216544_1727</name>
</gene>